<comment type="similarity">
    <text evidence="3">Belongs to the glycosyl hydrolase 26 family.</text>
</comment>
<dbReference type="GO" id="GO:0004553">
    <property type="term" value="F:hydrolase activity, hydrolyzing O-glycosyl compounds"/>
    <property type="evidence" value="ECO:0007669"/>
    <property type="project" value="InterPro"/>
</dbReference>
<dbReference type="InterPro" id="IPR017853">
    <property type="entry name" value="GH"/>
</dbReference>
<dbReference type="InterPro" id="IPR022790">
    <property type="entry name" value="GH26_dom"/>
</dbReference>
<organism evidence="6 7">
    <name type="scientific">Blastococcus saxobsidens (strain DD2)</name>
    <dbReference type="NCBI Taxonomy" id="1146883"/>
    <lineage>
        <taxon>Bacteria</taxon>
        <taxon>Bacillati</taxon>
        <taxon>Actinomycetota</taxon>
        <taxon>Actinomycetes</taxon>
        <taxon>Geodermatophilales</taxon>
        <taxon>Geodermatophilaceae</taxon>
        <taxon>Blastococcus</taxon>
    </lineage>
</organism>
<feature type="active site" description="Nucleophile" evidence="3">
    <location>
        <position position="307"/>
    </location>
</feature>
<evidence type="ECO:0000259" key="5">
    <source>
        <dbReference type="PROSITE" id="PS51764"/>
    </source>
</evidence>
<gene>
    <name evidence="6" type="ordered locus">BLASA_0409</name>
</gene>
<dbReference type="AlphaFoldDB" id="H6RN27"/>
<reference evidence="6 7" key="1">
    <citation type="journal article" date="2012" name="J. Bacteriol.">
        <title>Genome Sequence of Blastococcus saxobsidens DD2, a Stone-Inhabiting Bacterium.</title>
        <authorList>
            <person name="Chouaia B."/>
            <person name="Crotti E."/>
            <person name="Brusetti L."/>
            <person name="Daffonchio D."/>
            <person name="Essoussi I."/>
            <person name="Nouioui I."/>
            <person name="Sbissi I."/>
            <person name="Ghodhbane-Gtari F."/>
            <person name="Gtari M."/>
            <person name="Vacherie B."/>
            <person name="Barbe V."/>
            <person name="Medigue C."/>
            <person name="Gury J."/>
            <person name="Pujic P."/>
            <person name="Normand P."/>
        </authorList>
    </citation>
    <scope>NUCLEOTIDE SEQUENCE [LARGE SCALE GENOMIC DNA]</scope>
    <source>
        <strain evidence="6 7">DD2</strain>
    </source>
</reference>
<dbReference type="Proteomes" id="UP000007517">
    <property type="component" value="Chromosome"/>
</dbReference>
<dbReference type="eggNOG" id="COG4124">
    <property type="taxonomic scope" value="Bacteria"/>
</dbReference>
<evidence type="ECO:0000313" key="6">
    <source>
        <dbReference type="EMBL" id="CCG01380.1"/>
    </source>
</evidence>
<accession>H6RN27</accession>
<keyword evidence="2 3" id="KW-0326">Glycosidase</keyword>
<feature type="active site" description="Proton donor" evidence="3">
    <location>
        <position position="181"/>
    </location>
</feature>
<dbReference type="PROSITE" id="PS51764">
    <property type="entry name" value="GH26"/>
    <property type="match status" value="1"/>
</dbReference>
<dbReference type="EMBL" id="FO117623">
    <property type="protein sequence ID" value="CCG01380.1"/>
    <property type="molecule type" value="Genomic_DNA"/>
</dbReference>
<evidence type="ECO:0000256" key="4">
    <source>
        <dbReference type="SAM" id="MobiDB-lite"/>
    </source>
</evidence>
<evidence type="ECO:0000256" key="2">
    <source>
        <dbReference type="ARBA" id="ARBA00023295"/>
    </source>
</evidence>
<feature type="domain" description="GH26" evidence="5">
    <location>
        <begin position="40"/>
        <end position="376"/>
    </location>
</feature>
<evidence type="ECO:0000313" key="7">
    <source>
        <dbReference type="Proteomes" id="UP000007517"/>
    </source>
</evidence>
<evidence type="ECO:0000256" key="1">
    <source>
        <dbReference type="ARBA" id="ARBA00022801"/>
    </source>
</evidence>
<dbReference type="HOGENOM" id="CLU_033703_0_0_11"/>
<keyword evidence="7" id="KW-1185">Reference proteome</keyword>
<dbReference type="SUPFAM" id="SSF51445">
    <property type="entry name" value="(Trans)glycosidases"/>
    <property type="match status" value="1"/>
</dbReference>
<feature type="region of interest" description="Disordered" evidence="4">
    <location>
        <begin position="30"/>
        <end position="62"/>
    </location>
</feature>
<name>H6RN27_BLASD</name>
<dbReference type="STRING" id="1146883.BLASA_0409"/>
<evidence type="ECO:0000256" key="3">
    <source>
        <dbReference type="PROSITE-ProRule" id="PRU01100"/>
    </source>
</evidence>
<sequence length="376" mass="42809">MAHRWLSALLVLAVVLGVLLVAGIVDGEDDPGGDGVPVATEAPLDAEEPSEPGPEADVLAEEPIQRPTRDNWERPMVGVFRSTNPDEVAAYEEWLGRPIELAADFSARANWWDISRPDYLVEGWEGQERRLVLGVAMLPEEVEGVSIQEGADGEYDEYFRTLAETLVAHGHEDAILRLGWEFNIDGWRWSTEDEEAWIEYWRRIVTTMREVEGQEFLFDWTVNNGAGNDYDAVEYYPGDEYVDFVGVDAYDVSGARGTYPIPEDCLGECAEERRERAWEVQIYGSDRGLEFWSDFAAERGKQMSLPEWGVWDRTDDLGGGDNPHYIEQMAEFIEDPDNRVGYHSYFESTNDGGTHRLWQSDRFPEARERYLELFGG</sequence>
<dbReference type="KEGG" id="bsd:BLASA_0409"/>
<protein>
    <recommendedName>
        <fullName evidence="5">GH26 domain-containing protein</fullName>
    </recommendedName>
</protein>
<proteinExistence type="inferred from homology"/>
<dbReference type="Gene3D" id="3.20.20.80">
    <property type="entry name" value="Glycosidases"/>
    <property type="match status" value="1"/>
</dbReference>
<dbReference type="Pfam" id="PF02156">
    <property type="entry name" value="Glyco_hydro_26"/>
    <property type="match status" value="1"/>
</dbReference>
<dbReference type="RefSeq" id="WP_014374296.1">
    <property type="nucleotide sequence ID" value="NC_016943.1"/>
</dbReference>
<keyword evidence="1 3" id="KW-0378">Hydrolase</keyword>
<reference evidence="7" key="2">
    <citation type="submission" date="2012-02" db="EMBL/GenBank/DDBJ databases">
        <title>Complete genome sequence of Blastococcus saxobsidens strain DD2.</title>
        <authorList>
            <person name="Genoscope."/>
        </authorList>
    </citation>
    <scope>NUCLEOTIDE SEQUENCE [LARGE SCALE GENOMIC DNA]</scope>
    <source>
        <strain evidence="7">DD2</strain>
    </source>
</reference>